<reference evidence="7 8" key="1">
    <citation type="submission" date="2019-09" db="EMBL/GenBank/DDBJ databases">
        <title>NBRP : Genome information of microbial organism related human and environment.</title>
        <authorList>
            <person name="Hattori M."/>
            <person name="Oshima K."/>
            <person name="Inaba H."/>
            <person name="Suda W."/>
            <person name="Sakamoto M."/>
            <person name="Iino T."/>
            <person name="Kitahara M."/>
            <person name="Oshida Y."/>
            <person name="Iida T."/>
            <person name="Kudo T."/>
            <person name="Itoh T."/>
            <person name="Ohkuma M."/>
        </authorList>
    </citation>
    <scope>NUCLEOTIDE SEQUENCE [LARGE SCALE GENOMIC DNA]</scope>
    <source>
        <strain evidence="7 8">Q-1</strain>
    </source>
</reference>
<keyword evidence="1" id="KW-0436">Ligase</keyword>
<keyword evidence="3" id="KW-0658">Purine biosynthesis</keyword>
<evidence type="ECO:0000313" key="7">
    <source>
        <dbReference type="EMBL" id="GER04392.1"/>
    </source>
</evidence>
<dbReference type="PANTHER" id="PTHR11609">
    <property type="entry name" value="PURINE BIOSYNTHESIS PROTEIN 6/7, PUR6/7"/>
    <property type="match status" value="1"/>
</dbReference>
<dbReference type="Gene3D" id="3.30.470.20">
    <property type="entry name" value="ATP-grasp fold, B domain"/>
    <property type="match status" value="1"/>
</dbReference>
<name>A0A5A7N7S9_9PROT</name>
<organism evidence="7 8">
    <name type="scientific">Iodidimonas nitroreducens</name>
    <dbReference type="NCBI Taxonomy" id="1236968"/>
    <lineage>
        <taxon>Bacteria</taxon>
        <taxon>Pseudomonadati</taxon>
        <taxon>Pseudomonadota</taxon>
        <taxon>Alphaproteobacteria</taxon>
        <taxon>Iodidimonadales</taxon>
        <taxon>Iodidimonadaceae</taxon>
        <taxon>Iodidimonas</taxon>
    </lineage>
</organism>
<evidence type="ECO:0000256" key="2">
    <source>
        <dbReference type="ARBA" id="ARBA00022741"/>
    </source>
</evidence>
<sequence length="178" mass="19640">MLEKDFLSLLDIPVAPYHDVATAAALADAAQALGYPVIAKTRRLGYDGKGQVRLYGPDCIEAGWTALGSDLVIVEKLIPFDREISIILARARDGSMRHYPPIENRHASGILRSSHLPAQIDENCFEQAISYAHAIATALDYVGILTVEMFVIDDRHEVIVNEIAPRVHNSGHWTIDAR</sequence>
<dbReference type="GO" id="GO:0006164">
    <property type="term" value="P:purine nucleotide biosynthetic process"/>
    <property type="evidence" value="ECO:0007669"/>
    <property type="project" value="UniProtKB-KW"/>
</dbReference>
<gene>
    <name evidence="7" type="ORF">JCM17846_20740</name>
</gene>
<dbReference type="InterPro" id="IPR011761">
    <property type="entry name" value="ATP-grasp"/>
</dbReference>
<dbReference type="Pfam" id="PF02222">
    <property type="entry name" value="ATP-grasp"/>
    <property type="match status" value="1"/>
</dbReference>
<keyword evidence="4 5" id="KW-0067">ATP-binding</keyword>
<dbReference type="AlphaFoldDB" id="A0A5A7N7S9"/>
<accession>A0A5A7N7S9</accession>
<dbReference type="InterPro" id="IPR013815">
    <property type="entry name" value="ATP_grasp_subdomain_1"/>
</dbReference>
<proteinExistence type="predicted"/>
<dbReference type="EMBL" id="BKCN01000010">
    <property type="protein sequence ID" value="GER04392.1"/>
    <property type="molecule type" value="Genomic_DNA"/>
</dbReference>
<evidence type="ECO:0000313" key="8">
    <source>
        <dbReference type="Proteomes" id="UP000324996"/>
    </source>
</evidence>
<dbReference type="GO" id="GO:0005829">
    <property type="term" value="C:cytosol"/>
    <property type="evidence" value="ECO:0007669"/>
    <property type="project" value="TreeGrafter"/>
</dbReference>
<dbReference type="Proteomes" id="UP000324996">
    <property type="component" value="Unassembled WGS sequence"/>
</dbReference>
<dbReference type="InterPro" id="IPR003135">
    <property type="entry name" value="ATP-grasp_carboxylate-amine"/>
</dbReference>
<evidence type="ECO:0000256" key="4">
    <source>
        <dbReference type="ARBA" id="ARBA00022840"/>
    </source>
</evidence>
<dbReference type="PROSITE" id="PS50975">
    <property type="entry name" value="ATP_GRASP"/>
    <property type="match status" value="1"/>
</dbReference>
<dbReference type="RefSeq" id="WP_313981025.1">
    <property type="nucleotide sequence ID" value="NZ_BKCN01000010.1"/>
</dbReference>
<evidence type="ECO:0000256" key="1">
    <source>
        <dbReference type="ARBA" id="ARBA00022598"/>
    </source>
</evidence>
<dbReference type="GO" id="GO:0016874">
    <property type="term" value="F:ligase activity"/>
    <property type="evidence" value="ECO:0007669"/>
    <property type="project" value="UniProtKB-KW"/>
</dbReference>
<dbReference type="GO" id="GO:0005524">
    <property type="term" value="F:ATP binding"/>
    <property type="evidence" value="ECO:0007669"/>
    <property type="project" value="UniProtKB-UniRule"/>
</dbReference>
<evidence type="ECO:0000256" key="3">
    <source>
        <dbReference type="ARBA" id="ARBA00022755"/>
    </source>
</evidence>
<evidence type="ECO:0000259" key="6">
    <source>
        <dbReference type="PROSITE" id="PS50975"/>
    </source>
</evidence>
<dbReference type="SUPFAM" id="SSF56059">
    <property type="entry name" value="Glutathione synthetase ATP-binding domain-like"/>
    <property type="match status" value="1"/>
</dbReference>
<dbReference type="Gene3D" id="3.30.1490.20">
    <property type="entry name" value="ATP-grasp fold, A domain"/>
    <property type="match status" value="1"/>
</dbReference>
<dbReference type="FunFam" id="3.30.1490.20:FF:000015">
    <property type="entry name" value="N5-carboxyaminoimidazole ribonucleotide synthase"/>
    <property type="match status" value="1"/>
</dbReference>
<dbReference type="GO" id="GO:0046872">
    <property type="term" value="F:metal ion binding"/>
    <property type="evidence" value="ECO:0007669"/>
    <property type="project" value="InterPro"/>
</dbReference>
<keyword evidence="8" id="KW-1185">Reference proteome</keyword>
<protein>
    <recommendedName>
        <fullName evidence="6">ATP-grasp domain-containing protein</fullName>
    </recommendedName>
</protein>
<dbReference type="PANTHER" id="PTHR11609:SF5">
    <property type="entry name" value="PHOSPHORIBOSYLAMINOIMIDAZOLE CARBOXYLASE"/>
    <property type="match status" value="1"/>
</dbReference>
<comment type="caution">
    <text evidence="7">The sequence shown here is derived from an EMBL/GenBank/DDBJ whole genome shotgun (WGS) entry which is preliminary data.</text>
</comment>
<keyword evidence="2 5" id="KW-0547">Nucleotide-binding</keyword>
<feature type="domain" description="ATP-grasp" evidence="6">
    <location>
        <begin position="4"/>
        <end position="172"/>
    </location>
</feature>
<evidence type="ECO:0000256" key="5">
    <source>
        <dbReference type="PROSITE-ProRule" id="PRU00409"/>
    </source>
</evidence>